<evidence type="ECO:0000313" key="5">
    <source>
        <dbReference type="EMBL" id="WRT70025.1"/>
    </source>
</evidence>
<evidence type="ECO:0000256" key="1">
    <source>
        <dbReference type="ARBA" id="ARBA00038048"/>
    </source>
</evidence>
<feature type="region of interest" description="Disordered" evidence="2">
    <location>
        <begin position="266"/>
        <end position="293"/>
    </location>
</feature>
<reference evidence="5 6" key="1">
    <citation type="submission" date="2024-01" db="EMBL/GenBank/DDBJ databases">
        <title>Comparative genomics of Cryptococcus and Kwoniella reveals pathogenesis evolution and contrasting modes of karyotype evolution via chromosome fusion or intercentromeric recombination.</title>
        <authorList>
            <person name="Coelho M.A."/>
            <person name="David-Palma M."/>
            <person name="Shea T."/>
            <person name="Bowers K."/>
            <person name="McGinley-Smith S."/>
            <person name="Mohammad A.W."/>
            <person name="Gnirke A."/>
            <person name="Yurkov A.M."/>
            <person name="Nowrousian M."/>
            <person name="Sun S."/>
            <person name="Cuomo C.A."/>
            <person name="Heitman J."/>
        </authorList>
    </citation>
    <scope>NUCLEOTIDE SEQUENCE [LARGE SCALE GENOMIC DNA]</scope>
    <source>
        <strain evidence="5">CBS 11374</strain>
    </source>
</reference>
<dbReference type="Gene3D" id="3.40.50.720">
    <property type="entry name" value="NAD(P)-binding Rossmann-like Domain"/>
    <property type="match status" value="1"/>
</dbReference>
<keyword evidence="6" id="KW-1185">Reference proteome</keyword>
<dbReference type="PANTHER" id="PTHR12286:SF5">
    <property type="entry name" value="SACCHAROPINE DEHYDROGENASE-LIKE OXIDOREDUCTASE"/>
    <property type="match status" value="1"/>
</dbReference>
<sequence>MTTKPTLIIYGATSFTAKQLLVYLDTHHDGDQFEFILAGRNQSRLAAANAKLRTSREIIACQLDDEEGVTNLVAKGDVVVNLAGPFRWHNAEALIRECVRTGKHYVDLTGESSWLATDIIPVYNDLAIGSGSCIVPSCGFDSVPSDLTLWQALKTLQSTYPTLTFAQSKSLFSLKGASMSGGTVQSMYSVAELPKDQRRSGEYDLIPKVEGKSKPKSTIPKISYELKIPNEPLKFGSFFFMYPYNRTIIRRSQYLSTLSSSRSIASSTSTSTSTSSENEPIHHDENGSGAGSMQYEESMNFRKGKIGSSLITLTLFFAFGLFYSSKIIRKLFSYILPAAGTGASEEDLFKASYIVENVSTSTPLPNGKVVKVLTTFKAKGDPGYLSTCYLLAESALSLVLPPPEGTSFPPLYKKGGLLTPSTAMGGVLVERLIKSGKVEIESRIIYSEEDKKDL</sequence>
<feature type="transmembrane region" description="Helical" evidence="3">
    <location>
        <begin position="306"/>
        <end position="323"/>
    </location>
</feature>
<evidence type="ECO:0000259" key="4">
    <source>
        <dbReference type="Pfam" id="PF03435"/>
    </source>
</evidence>
<evidence type="ECO:0000256" key="2">
    <source>
        <dbReference type="SAM" id="MobiDB-lite"/>
    </source>
</evidence>
<feature type="compositionally biased region" description="Low complexity" evidence="2">
    <location>
        <begin position="266"/>
        <end position="276"/>
    </location>
</feature>
<comment type="similarity">
    <text evidence="1">Belongs to the saccharopine dehydrogenase family.</text>
</comment>
<dbReference type="InterPro" id="IPR051276">
    <property type="entry name" value="Saccharopine_DH-like_oxidrdct"/>
</dbReference>
<evidence type="ECO:0000256" key="3">
    <source>
        <dbReference type="SAM" id="Phobius"/>
    </source>
</evidence>
<keyword evidence="3" id="KW-0472">Membrane</keyword>
<keyword evidence="3" id="KW-0812">Transmembrane</keyword>
<dbReference type="PANTHER" id="PTHR12286">
    <property type="entry name" value="SACCHAROPINE DEHYDROGENASE-LIKE OXIDOREDUCTASE"/>
    <property type="match status" value="1"/>
</dbReference>
<feature type="domain" description="Saccharopine dehydrogenase NADP binding" evidence="4">
    <location>
        <begin position="8"/>
        <end position="109"/>
    </location>
</feature>
<organism evidence="5 6">
    <name type="scientific">Kwoniella shivajii</name>
    <dbReference type="NCBI Taxonomy" id="564305"/>
    <lineage>
        <taxon>Eukaryota</taxon>
        <taxon>Fungi</taxon>
        <taxon>Dikarya</taxon>
        <taxon>Basidiomycota</taxon>
        <taxon>Agaricomycotina</taxon>
        <taxon>Tremellomycetes</taxon>
        <taxon>Tremellales</taxon>
        <taxon>Cryptococcaceae</taxon>
        <taxon>Kwoniella</taxon>
    </lineage>
</organism>
<dbReference type="InterPro" id="IPR005097">
    <property type="entry name" value="Sacchrp_dh_NADP-bd"/>
</dbReference>
<accession>A0ABZ1D9M0</accession>
<dbReference type="RefSeq" id="XP_062794764.1">
    <property type="nucleotide sequence ID" value="XM_062938713.1"/>
</dbReference>
<dbReference type="GeneID" id="87959148"/>
<dbReference type="SUPFAM" id="SSF51735">
    <property type="entry name" value="NAD(P)-binding Rossmann-fold domains"/>
    <property type="match status" value="1"/>
</dbReference>
<proteinExistence type="inferred from homology"/>
<dbReference type="Pfam" id="PF03435">
    <property type="entry name" value="Sacchrp_dh_NADP"/>
    <property type="match status" value="1"/>
</dbReference>
<protein>
    <recommendedName>
        <fullName evidence="4">Saccharopine dehydrogenase NADP binding domain-containing protein</fullName>
    </recommendedName>
</protein>
<dbReference type="InterPro" id="IPR036291">
    <property type="entry name" value="NAD(P)-bd_dom_sf"/>
</dbReference>
<dbReference type="Proteomes" id="UP001329825">
    <property type="component" value="Chromosome 10"/>
</dbReference>
<name>A0ABZ1D9M0_9TREE</name>
<dbReference type="EMBL" id="CP141890">
    <property type="protein sequence ID" value="WRT70025.1"/>
    <property type="molecule type" value="Genomic_DNA"/>
</dbReference>
<keyword evidence="3" id="KW-1133">Transmembrane helix</keyword>
<evidence type="ECO:0000313" key="6">
    <source>
        <dbReference type="Proteomes" id="UP001329825"/>
    </source>
</evidence>
<gene>
    <name evidence="5" type="ORF">IL334_007018</name>
</gene>